<dbReference type="OrthoDB" id="5363079at2"/>
<evidence type="ECO:0000313" key="1">
    <source>
        <dbReference type="EMBL" id="CZE46592.1"/>
    </source>
</evidence>
<dbReference type="Proteomes" id="UP000069632">
    <property type="component" value="Unassembled WGS sequence"/>
</dbReference>
<proteinExistence type="predicted"/>
<gene>
    <name evidence="1" type="ORF">ERS672216_00458</name>
</gene>
<dbReference type="EMBL" id="FIZP01000001">
    <property type="protein sequence ID" value="CZE46592.1"/>
    <property type="molecule type" value="Genomic_DNA"/>
</dbReference>
<reference evidence="1 2" key="1">
    <citation type="submission" date="2016-02" db="EMBL/GenBank/DDBJ databases">
        <authorList>
            <consortium name="Pathogen Informatics"/>
        </authorList>
    </citation>
    <scope>NUCLEOTIDE SEQUENCE [LARGE SCALE GENOMIC DNA]</scope>
    <source>
        <strain evidence="1 2">RC20</strain>
    </source>
</reference>
<evidence type="ECO:0000313" key="2">
    <source>
        <dbReference type="Proteomes" id="UP000069632"/>
    </source>
</evidence>
<accession>A0A128EDV8</accession>
<dbReference type="InterPro" id="IPR028959">
    <property type="entry name" value="Imm41"/>
</dbReference>
<organism evidence="1 2">
    <name type="scientific">Campylobacter geochelonis</name>
    <dbReference type="NCBI Taxonomy" id="1780362"/>
    <lineage>
        <taxon>Bacteria</taxon>
        <taxon>Pseudomonadati</taxon>
        <taxon>Campylobacterota</taxon>
        <taxon>Epsilonproteobacteria</taxon>
        <taxon>Campylobacterales</taxon>
        <taxon>Campylobacteraceae</taxon>
        <taxon>Campylobacter</taxon>
    </lineage>
</organism>
<sequence>MKLVDFYRNTAFDNRYDENSFIGKILNYNLWSDDEYWKLEADLQKLLRLNLNKIFIKQEIMEGIFSICNDVFLAQKWDFIKIDSDILYKNNPNIIDKEPNIYDRFRRLKRLLVAVAYGDENFFNIDFVYKKPEISCKKDSKKEA</sequence>
<keyword evidence="2" id="KW-1185">Reference proteome</keyword>
<dbReference type="Pfam" id="PF15592">
    <property type="entry name" value="Imm41"/>
    <property type="match status" value="1"/>
</dbReference>
<protein>
    <submittedName>
        <fullName evidence="1">Uncharacterized protein</fullName>
    </submittedName>
</protein>
<name>A0A128EDV8_9BACT</name>
<dbReference type="RefSeq" id="WP_075539987.1">
    <property type="nucleotide sequence ID" value="NZ_CP053844.1"/>
</dbReference>
<dbReference type="AlphaFoldDB" id="A0A128EDV8"/>